<dbReference type="AlphaFoldDB" id="A0A811Y7V3"/>
<evidence type="ECO:0000313" key="3">
    <source>
        <dbReference type="EMBL" id="CAD7673660.1"/>
    </source>
</evidence>
<keyword evidence="2" id="KW-0732">Signal</keyword>
<sequence>MGAPGWLVLLSHLLLILAQVLISGLQGPEGPPGPPGPPGPQGSAVIGLGAAGLWECRPPGSGRRPSACLQGRLPSPLRRGNLPLPLLQGRLGLHWV</sequence>
<feature type="chain" id="PRO_5032706259" evidence="2">
    <location>
        <begin position="19"/>
        <end position="96"/>
    </location>
</feature>
<gene>
    <name evidence="3" type="ORF">NYPRO_LOCUS6455</name>
</gene>
<feature type="signal peptide" evidence="2">
    <location>
        <begin position="1"/>
        <end position="18"/>
    </location>
</feature>
<proteinExistence type="predicted"/>
<dbReference type="Proteomes" id="UP000645828">
    <property type="component" value="Unassembled WGS sequence"/>
</dbReference>
<dbReference type="EMBL" id="CAJHUB010000672">
    <property type="protein sequence ID" value="CAD7673660.1"/>
    <property type="molecule type" value="Genomic_DNA"/>
</dbReference>
<protein>
    <submittedName>
        <fullName evidence="3">(raccoon dog) hypothetical protein</fullName>
    </submittedName>
</protein>
<keyword evidence="4" id="KW-1185">Reference proteome</keyword>
<reference evidence="3" key="1">
    <citation type="submission" date="2020-12" db="EMBL/GenBank/DDBJ databases">
        <authorList>
            <consortium name="Molecular Ecology Group"/>
        </authorList>
    </citation>
    <scope>NUCLEOTIDE SEQUENCE</scope>
    <source>
        <strain evidence="3">TBG_1078</strain>
    </source>
</reference>
<feature type="region of interest" description="Disordered" evidence="1">
    <location>
        <begin position="58"/>
        <end position="79"/>
    </location>
</feature>
<organism evidence="3 4">
    <name type="scientific">Nyctereutes procyonoides</name>
    <name type="common">Raccoon dog</name>
    <name type="synonym">Canis procyonoides</name>
    <dbReference type="NCBI Taxonomy" id="34880"/>
    <lineage>
        <taxon>Eukaryota</taxon>
        <taxon>Metazoa</taxon>
        <taxon>Chordata</taxon>
        <taxon>Craniata</taxon>
        <taxon>Vertebrata</taxon>
        <taxon>Euteleostomi</taxon>
        <taxon>Mammalia</taxon>
        <taxon>Eutheria</taxon>
        <taxon>Laurasiatheria</taxon>
        <taxon>Carnivora</taxon>
        <taxon>Caniformia</taxon>
        <taxon>Canidae</taxon>
        <taxon>Nyctereutes</taxon>
    </lineage>
</organism>
<dbReference type="Gene3D" id="1.20.5.320">
    <property type="entry name" value="6-Phosphogluconate Dehydrogenase, domain 3"/>
    <property type="match status" value="1"/>
</dbReference>
<evidence type="ECO:0000313" key="4">
    <source>
        <dbReference type="Proteomes" id="UP000645828"/>
    </source>
</evidence>
<comment type="caution">
    <text evidence="3">The sequence shown here is derived from an EMBL/GenBank/DDBJ whole genome shotgun (WGS) entry which is preliminary data.</text>
</comment>
<accession>A0A811Y7V3</accession>
<evidence type="ECO:0000256" key="2">
    <source>
        <dbReference type="SAM" id="SignalP"/>
    </source>
</evidence>
<name>A0A811Y7V3_NYCPR</name>
<evidence type="ECO:0000256" key="1">
    <source>
        <dbReference type="SAM" id="MobiDB-lite"/>
    </source>
</evidence>